<accession>A0A7D4PU53</accession>
<dbReference type="Proteomes" id="UP000505355">
    <property type="component" value="Chromosome"/>
</dbReference>
<protein>
    <recommendedName>
        <fullName evidence="4">DUF4386 domain-containing protein</fullName>
    </recommendedName>
</protein>
<evidence type="ECO:0000313" key="3">
    <source>
        <dbReference type="Proteomes" id="UP000505355"/>
    </source>
</evidence>
<feature type="transmembrane region" description="Helical" evidence="1">
    <location>
        <begin position="79"/>
        <end position="103"/>
    </location>
</feature>
<evidence type="ECO:0000313" key="2">
    <source>
        <dbReference type="EMBL" id="QKJ30143.1"/>
    </source>
</evidence>
<organism evidence="2 3">
    <name type="scientific">Mucilaginibacter mali</name>
    <dbReference type="NCBI Taxonomy" id="2740462"/>
    <lineage>
        <taxon>Bacteria</taxon>
        <taxon>Pseudomonadati</taxon>
        <taxon>Bacteroidota</taxon>
        <taxon>Sphingobacteriia</taxon>
        <taxon>Sphingobacteriales</taxon>
        <taxon>Sphingobacteriaceae</taxon>
        <taxon>Mucilaginibacter</taxon>
    </lineage>
</organism>
<dbReference type="EMBL" id="CP054139">
    <property type="protein sequence ID" value="QKJ30143.1"/>
    <property type="molecule type" value="Genomic_DNA"/>
</dbReference>
<keyword evidence="1" id="KW-0812">Transmembrane</keyword>
<dbReference type="AlphaFoldDB" id="A0A7D4PU53"/>
<dbReference type="KEGG" id="mmab:HQ865_10350"/>
<feature type="transmembrane region" description="Helical" evidence="1">
    <location>
        <begin position="50"/>
        <end position="72"/>
    </location>
</feature>
<evidence type="ECO:0000256" key="1">
    <source>
        <dbReference type="SAM" id="Phobius"/>
    </source>
</evidence>
<feature type="transmembrane region" description="Helical" evidence="1">
    <location>
        <begin position="115"/>
        <end position="135"/>
    </location>
</feature>
<dbReference type="RefSeq" id="WP_173414831.1">
    <property type="nucleotide sequence ID" value="NZ_CP054139.1"/>
</dbReference>
<reference evidence="2 3" key="1">
    <citation type="submission" date="2020-05" db="EMBL/GenBank/DDBJ databases">
        <title>Mucilaginibacter mali sp. nov.</title>
        <authorList>
            <person name="Kim H.S."/>
            <person name="Lee K.C."/>
            <person name="Suh M.K."/>
            <person name="Kim J.-S."/>
            <person name="Han K.-I."/>
            <person name="Eom M.K."/>
            <person name="Shin Y.K."/>
            <person name="Lee J.-S."/>
        </authorList>
    </citation>
    <scope>NUCLEOTIDE SEQUENCE [LARGE SCALE GENOMIC DNA]</scope>
    <source>
        <strain evidence="2 3">G2-14</strain>
    </source>
</reference>
<keyword evidence="3" id="KW-1185">Reference proteome</keyword>
<feature type="transmembrane region" description="Helical" evidence="1">
    <location>
        <begin position="142"/>
        <end position="160"/>
    </location>
</feature>
<name>A0A7D4PU53_9SPHI</name>
<gene>
    <name evidence="2" type="ORF">HQ865_10350</name>
</gene>
<evidence type="ECO:0008006" key="4">
    <source>
        <dbReference type="Google" id="ProtNLM"/>
    </source>
</evidence>
<keyword evidence="1" id="KW-0472">Membrane</keyword>
<sequence>MRSANKNTAALFLIANTLYIVCFAILMVWLKQPFIADVTRQPVILSNGVLATIQITMSVLSLLVYMGLAWVLSAHHEKLWIILGVCIYLLLQVYFNLLSVLNIFGQPLPHLFYNYTAYVNYALLLFMLIGMVLVHNNTIREYFRWFGLSTVIAILLVRFMPYLYEHYGLKWALINPGVLKMIPFLVSLFLFVKLSRR</sequence>
<proteinExistence type="predicted"/>
<feature type="transmembrane region" description="Helical" evidence="1">
    <location>
        <begin position="9"/>
        <end position="30"/>
    </location>
</feature>
<feature type="transmembrane region" description="Helical" evidence="1">
    <location>
        <begin position="172"/>
        <end position="192"/>
    </location>
</feature>
<keyword evidence="1" id="KW-1133">Transmembrane helix</keyword>